<protein>
    <submittedName>
        <fullName evidence="2">Uncharacterized protein</fullName>
    </submittedName>
</protein>
<keyword evidence="1" id="KW-1133">Transmembrane helix</keyword>
<keyword evidence="1" id="KW-0812">Transmembrane</keyword>
<reference evidence="2" key="1">
    <citation type="journal article" date="2023" name="Mol. Phylogenet. Evol.">
        <title>Genome-scale phylogeny and comparative genomics of the fungal order Sordariales.</title>
        <authorList>
            <person name="Hensen N."/>
            <person name="Bonometti L."/>
            <person name="Westerberg I."/>
            <person name="Brannstrom I.O."/>
            <person name="Guillou S."/>
            <person name="Cros-Aarteil S."/>
            <person name="Calhoun S."/>
            <person name="Haridas S."/>
            <person name="Kuo A."/>
            <person name="Mondo S."/>
            <person name="Pangilinan J."/>
            <person name="Riley R."/>
            <person name="LaButti K."/>
            <person name="Andreopoulos B."/>
            <person name="Lipzen A."/>
            <person name="Chen C."/>
            <person name="Yan M."/>
            <person name="Daum C."/>
            <person name="Ng V."/>
            <person name="Clum A."/>
            <person name="Steindorff A."/>
            <person name="Ohm R.A."/>
            <person name="Martin F."/>
            <person name="Silar P."/>
            <person name="Natvig D.O."/>
            <person name="Lalanne C."/>
            <person name="Gautier V."/>
            <person name="Ament-Velasquez S.L."/>
            <person name="Kruys A."/>
            <person name="Hutchinson M.I."/>
            <person name="Powell A.J."/>
            <person name="Barry K."/>
            <person name="Miller A.N."/>
            <person name="Grigoriev I.V."/>
            <person name="Debuchy R."/>
            <person name="Gladieux P."/>
            <person name="Hiltunen Thoren M."/>
            <person name="Johannesson H."/>
        </authorList>
    </citation>
    <scope>NUCLEOTIDE SEQUENCE</scope>
    <source>
        <strain evidence="2">CBS 359.72</strain>
    </source>
</reference>
<feature type="transmembrane region" description="Helical" evidence="1">
    <location>
        <begin position="78"/>
        <end position="100"/>
    </location>
</feature>
<name>A0AAN7CKB3_9PEZI</name>
<feature type="transmembrane region" description="Helical" evidence="1">
    <location>
        <begin position="155"/>
        <end position="177"/>
    </location>
</feature>
<accession>A0AAN7CKB3</accession>
<sequence>MYRTKHFRWKLMHLWGISAHLGLVAAVAISYLYHLEIINQPLSWSHSPTIAGSHCTVGIETQMGLESENAFNMAVQTLLRACLILGSGGFATNIAHFAALMAVEPNKVTLTEGEQHWRKQVVTFFGCSLNLLLAGVGFCLAINLSTKATDIKPLIAPLVWTYLQAPLALAIAVCDAIKNYREGKDLLD</sequence>
<organism evidence="2 3">
    <name type="scientific">Corynascus novoguineensis</name>
    <dbReference type="NCBI Taxonomy" id="1126955"/>
    <lineage>
        <taxon>Eukaryota</taxon>
        <taxon>Fungi</taxon>
        <taxon>Dikarya</taxon>
        <taxon>Ascomycota</taxon>
        <taxon>Pezizomycotina</taxon>
        <taxon>Sordariomycetes</taxon>
        <taxon>Sordariomycetidae</taxon>
        <taxon>Sordariales</taxon>
        <taxon>Chaetomiaceae</taxon>
        <taxon>Corynascus</taxon>
    </lineage>
</organism>
<proteinExistence type="predicted"/>
<evidence type="ECO:0000313" key="2">
    <source>
        <dbReference type="EMBL" id="KAK4243699.1"/>
    </source>
</evidence>
<comment type="caution">
    <text evidence="2">The sequence shown here is derived from an EMBL/GenBank/DDBJ whole genome shotgun (WGS) entry which is preliminary data.</text>
</comment>
<feature type="transmembrane region" description="Helical" evidence="1">
    <location>
        <begin position="12"/>
        <end position="33"/>
    </location>
</feature>
<keyword evidence="3" id="KW-1185">Reference proteome</keyword>
<evidence type="ECO:0000256" key="1">
    <source>
        <dbReference type="SAM" id="Phobius"/>
    </source>
</evidence>
<feature type="transmembrane region" description="Helical" evidence="1">
    <location>
        <begin position="121"/>
        <end position="143"/>
    </location>
</feature>
<dbReference type="Proteomes" id="UP001303647">
    <property type="component" value="Unassembled WGS sequence"/>
</dbReference>
<keyword evidence="1" id="KW-0472">Membrane</keyword>
<reference evidence="2" key="2">
    <citation type="submission" date="2023-05" db="EMBL/GenBank/DDBJ databases">
        <authorList>
            <consortium name="Lawrence Berkeley National Laboratory"/>
            <person name="Steindorff A."/>
            <person name="Hensen N."/>
            <person name="Bonometti L."/>
            <person name="Westerberg I."/>
            <person name="Brannstrom I.O."/>
            <person name="Guillou S."/>
            <person name="Cros-Aarteil S."/>
            <person name="Calhoun S."/>
            <person name="Haridas S."/>
            <person name="Kuo A."/>
            <person name="Mondo S."/>
            <person name="Pangilinan J."/>
            <person name="Riley R."/>
            <person name="Labutti K."/>
            <person name="Andreopoulos B."/>
            <person name="Lipzen A."/>
            <person name="Chen C."/>
            <person name="Yanf M."/>
            <person name="Daum C."/>
            <person name="Ng V."/>
            <person name="Clum A."/>
            <person name="Ohm R."/>
            <person name="Martin F."/>
            <person name="Silar P."/>
            <person name="Natvig D."/>
            <person name="Lalanne C."/>
            <person name="Gautier V."/>
            <person name="Ament-Velasquez S.L."/>
            <person name="Kruys A."/>
            <person name="Hutchinson M.I."/>
            <person name="Powell A.J."/>
            <person name="Barry K."/>
            <person name="Miller A.N."/>
            <person name="Grigoriev I.V."/>
            <person name="Debuchy R."/>
            <person name="Gladieux P."/>
            <person name="Thoren M.H."/>
            <person name="Johannesson H."/>
        </authorList>
    </citation>
    <scope>NUCLEOTIDE SEQUENCE</scope>
    <source>
        <strain evidence="2">CBS 359.72</strain>
    </source>
</reference>
<gene>
    <name evidence="2" type="ORF">C7999DRAFT_17978</name>
</gene>
<dbReference type="EMBL" id="MU857788">
    <property type="protein sequence ID" value="KAK4243699.1"/>
    <property type="molecule type" value="Genomic_DNA"/>
</dbReference>
<evidence type="ECO:0000313" key="3">
    <source>
        <dbReference type="Proteomes" id="UP001303647"/>
    </source>
</evidence>
<dbReference type="AlphaFoldDB" id="A0AAN7CKB3"/>